<dbReference type="PROSITE" id="PS00455">
    <property type="entry name" value="AMP_BINDING"/>
    <property type="match status" value="1"/>
</dbReference>
<evidence type="ECO:0000313" key="4">
    <source>
        <dbReference type="EMBL" id="QWK92276.1"/>
    </source>
</evidence>
<evidence type="ECO:0000256" key="1">
    <source>
        <dbReference type="SAM" id="MobiDB-lite"/>
    </source>
</evidence>
<dbReference type="PANTHER" id="PTHR43767:SF10">
    <property type="entry name" value="SURFACTIN SYNTHASE SUBUNIT 1"/>
    <property type="match status" value="1"/>
</dbReference>
<dbReference type="GO" id="GO:0016877">
    <property type="term" value="F:ligase activity, forming carbon-sulfur bonds"/>
    <property type="evidence" value="ECO:0007669"/>
    <property type="project" value="UniProtKB-ARBA"/>
</dbReference>
<name>A0A975PBV3_9RHOB</name>
<evidence type="ECO:0000259" key="3">
    <source>
        <dbReference type="Pfam" id="PF13193"/>
    </source>
</evidence>
<dbReference type="AlphaFoldDB" id="A0A975PBV3"/>
<evidence type="ECO:0000259" key="2">
    <source>
        <dbReference type="Pfam" id="PF00501"/>
    </source>
</evidence>
<organism evidence="4 5">
    <name type="scientific">Gemmobacter fulvus</name>
    <dbReference type="NCBI Taxonomy" id="2840474"/>
    <lineage>
        <taxon>Bacteria</taxon>
        <taxon>Pseudomonadati</taxon>
        <taxon>Pseudomonadota</taxon>
        <taxon>Alphaproteobacteria</taxon>
        <taxon>Rhodobacterales</taxon>
        <taxon>Paracoccaceae</taxon>
        <taxon>Gemmobacter</taxon>
    </lineage>
</organism>
<dbReference type="PANTHER" id="PTHR43767">
    <property type="entry name" value="LONG-CHAIN-FATTY-ACID--COA LIGASE"/>
    <property type="match status" value="1"/>
</dbReference>
<sequence length="531" mass="56520">MISPPTVLTRFLDDAAQAHAASIAAEGADLRLTFDQMRQAALRIGGALRAAGVTPGDRVALCMANSVSACAAFWGTLYAGAVAVPLNPDTKPGKLGFIFADCTPRAILCDDVLEPELHAVCTAIGHETPRLTGTQIGALIHSADPAANPGPLVLDQDLAAIIYTSGSTGDPKGVMLSHLNMTSAARSVCGYLGYTAEDRVFCCIPMTFDYGLHQLTMTTLAGATLIVEPSFAQPLFTLQRLARSRATVFPIVPTMVPLIAPLADRFDLGTIRCISSTSAALHGTFIDRLTALFPAARVFSMYGLTECHRCTYLDPAELAQRKGSVGKAIPNTEMWVVDAAGTAHRHSAVGELVIRGSTVMKGYWGNLAKTAEKLRPGLFPGEQVLYTGDTCRIDADGFLYFISRSDDILKVAGEKVAPSEIDSTLIAHPEVSEVCSFGIDHPVYGQQCIAAVVLKASDDPLSERALRDWCATRLEPHAVPARVWIVPAIPRNGNNKIDRPLLRASYPPDAPARAARPGPAPAPTQPIAPHI</sequence>
<dbReference type="EMBL" id="CP076362">
    <property type="protein sequence ID" value="QWK92276.1"/>
    <property type="molecule type" value="Genomic_DNA"/>
</dbReference>
<keyword evidence="4" id="KW-0436">Ligase</keyword>
<dbReference type="SUPFAM" id="SSF56801">
    <property type="entry name" value="Acetyl-CoA synthetase-like"/>
    <property type="match status" value="1"/>
</dbReference>
<dbReference type="Gene3D" id="3.40.50.12780">
    <property type="entry name" value="N-terminal domain of ligase-like"/>
    <property type="match status" value="1"/>
</dbReference>
<dbReference type="InterPro" id="IPR020845">
    <property type="entry name" value="AMP-binding_CS"/>
</dbReference>
<dbReference type="InterPro" id="IPR042099">
    <property type="entry name" value="ANL_N_sf"/>
</dbReference>
<feature type="domain" description="AMP-dependent synthetase/ligase" evidence="2">
    <location>
        <begin position="13"/>
        <end position="364"/>
    </location>
</feature>
<feature type="region of interest" description="Disordered" evidence="1">
    <location>
        <begin position="497"/>
        <end position="531"/>
    </location>
</feature>
<dbReference type="InterPro" id="IPR045851">
    <property type="entry name" value="AMP-bd_C_sf"/>
</dbReference>
<gene>
    <name evidence="4" type="ORF">KM031_18475</name>
</gene>
<keyword evidence="5" id="KW-1185">Reference proteome</keyword>
<evidence type="ECO:0000313" key="5">
    <source>
        <dbReference type="Proteomes" id="UP000679352"/>
    </source>
</evidence>
<dbReference type="RefSeq" id="WP_215505045.1">
    <property type="nucleotide sequence ID" value="NZ_CP076362.1"/>
</dbReference>
<reference evidence="4" key="1">
    <citation type="submission" date="2021-06" db="EMBL/GenBank/DDBJ databases">
        <authorList>
            <person name="Lee C.-S."/>
            <person name="Jin L."/>
        </authorList>
    </citation>
    <scope>NUCLEOTIDE SEQUENCE</scope>
    <source>
        <strain evidence="4">Con5</strain>
        <plasmid evidence="4">p1</plasmid>
    </source>
</reference>
<dbReference type="InterPro" id="IPR050237">
    <property type="entry name" value="ATP-dep_AMP-bd_enzyme"/>
</dbReference>
<dbReference type="Proteomes" id="UP000679352">
    <property type="component" value="Plasmid p1"/>
</dbReference>
<dbReference type="KEGG" id="gfu:KM031_18475"/>
<dbReference type="Pfam" id="PF13193">
    <property type="entry name" value="AMP-binding_C"/>
    <property type="match status" value="1"/>
</dbReference>
<dbReference type="InterPro" id="IPR000873">
    <property type="entry name" value="AMP-dep_synth/lig_dom"/>
</dbReference>
<dbReference type="Pfam" id="PF00501">
    <property type="entry name" value="AMP-binding"/>
    <property type="match status" value="1"/>
</dbReference>
<feature type="compositionally biased region" description="Pro residues" evidence="1">
    <location>
        <begin position="518"/>
        <end position="531"/>
    </location>
</feature>
<feature type="domain" description="AMP-binding enzyme C-terminal" evidence="3">
    <location>
        <begin position="420"/>
        <end position="496"/>
    </location>
</feature>
<proteinExistence type="predicted"/>
<dbReference type="InterPro" id="IPR025110">
    <property type="entry name" value="AMP-bd_C"/>
</dbReference>
<keyword evidence="4" id="KW-0614">Plasmid</keyword>
<accession>A0A975PBV3</accession>
<protein>
    <submittedName>
        <fullName evidence="4">Acyl--CoA ligase</fullName>
    </submittedName>
</protein>
<geneLocation type="plasmid" evidence="4 5">
    <name>p1</name>
</geneLocation>
<dbReference type="Gene3D" id="3.30.300.30">
    <property type="match status" value="1"/>
</dbReference>
<feature type="compositionally biased region" description="Low complexity" evidence="1">
    <location>
        <begin position="503"/>
        <end position="517"/>
    </location>
</feature>